<proteinExistence type="predicted"/>
<accession>X1I3U0</accession>
<feature type="non-terminal residue" evidence="1">
    <location>
        <position position="1"/>
    </location>
</feature>
<comment type="caution">
    <text evidence="1">The sequence shown here is derived from an EMBL/GenBank/DDBJ whole genome shotgun (WGS) entry which is preliminary data.</text>
</comment>
<feature type="non-terminal residue" evidence="1">
    <location>
        <position position="98"/>
    </location>
</feature>
<sequence>CVDDTKGYPFIGYKRTLRTYPGDISEPKVTHCQTGTGTWTTFAGFPYDLNTTDDDSWVCTVVPHAGDDIMAVYARDGNNILYDIYDITGDSWDGEEDT</sequence>
<reference evidence="1" key="1">
    <citation type="journal article" date="2014" name="Front. Microbiol.">
        <title>High frequency of phylogenetically diverse reductive dehalogenase-homologous genes in deep subseafloor sedimentary metagenomes.</title>
        <authorList>
            <person name="Kawai M."/>
            <person name="Futagami T."/>
            <person name="Toyoda A."/>
            <person name="Takaki Y."/>
            <person name="Nishi S."/>
            <person name="Hori S."/>
            <person name="Arai W."/>
            <person name="Tsubouchi T."/>
            <person name="Morono Y."/>
            <person name="Uchiyama I."/>
            <person name="Ito T."/>
            <person name="Fujiyama A."/>
            <person name="Inagaki F."/>
            <person name="Takami H."/>
        </authorList>
    </citation>
    <scope>NUCLEOTIDE SEQUENCE</scope>
    <source>
        <strain evidence="1">Expedition CK06-06</strain>
    </source>
</reference>
<organism evidence="1">
    <name type="scientific">marine sediment metagenome</name>
    <dbReference type="NCBI Taxonomy" id="412755"/>
    <lineage>
        <taxon>unclassified sequences</taxon>
        <taxon>metagenomes</taxon>
        <taxon>ecological metagenomes</taxon>
    </lineage>
</organism>
<dbReference type="AlphaFoldDB" id="X1I3U0"/>
<evidence type="ECO:0000313" key="1">
    <source>
        <dbReference type="EMBL" id="GAH52228.1"/>
    </source>
</evidence>
<name>X1I3U0_9ZZZZ</name>
<protein>
    <submittedName>
        <fullName evidence="1">Uncharacterized protein</fullName>
    </submittedName>
</protein>
<gene>
    <name evidence="1" type="ORF">S03H2_26576</name>
</gene>
<dbReference type="EMBL" id="BARU01015476">
    <property type="protein sequence ID" value="GAH52228.1"/>
    <property type="molecule type" value="Genomic_DNA"/>
</dbReference>